<feature type="domain" description="Carbohydrate kinase FGGY N-terminal" evidence="5">
    <location>
        <begin position="128"/>
        <end position="281"/>
    </location>
</feature>
<dbReference type="PANTHER" id="PTHR10196:SF57">
    <property type="entry name" value="XYLULOSE KINASE"/>
    <property type="match status" value="1"/>
</dbReference>
<keyword evidence="4" id="KW-0119">Carbohydrate metabolism</keyword>
<comment type="caution">
    <text evidence="7">The sequence shown here is derived from an EMBL/GenBank/DDBJ whole genome shotgun (WGS) entry which is preliminary data.</text>
</comment>
<dbReference type="GO" id="GO:0005524">
    <property type="term" value="F:ATP binding"/>
    <property type="evidence" value="ECO:0007669"/>
    <property type="project" value="UniProtKB-KW"/>
</dbReference>
<dbReference type="Proteomes" id="UP001157974">
    <property type="component" value="Unassembled WGS sequence"/>
</dbReference>
<dbReference type="Pfam" id="PF00370">
    <property type="entry name" value="FGGY_N"/>
    <property type="match status" value="1"/>
</dbReference>
<dbReference type="PANTHER" id="PTHR10196">
    <property type="entry name" value="SUGAR KINASE"/>
    <property type="match status" value="1"/>
</dbReference>
<evidence type="ECO:0000256" key="4">
    <source>
        <dbReference type="RuleBase" id="RU367058"/>
    </source>
</evidence>
<dbReference type="GO" id="GO:0042732">
    <property type="term" value="P:D-xylose metabolic process"/>
    <property type="evidence" value="ECO:0007669"/>
    <property type="project" value="UniProtKB-UniRule"/>
</dbReference>
<proteinExistence type="inferred from homology"/>
<dbReference type="InterPro" id="IPR043129">
    <property type="entry name" value="ATPase_NBD"/>
</dbReference>
<dbReference type="InterPro" id="IPR000577">
    <property type="entry name" value="Carb_kinase_FGGY"/>
</dbReference>
<dbReference type="EMBL" id="JAMWBK010000011">
    <property type="protein sequence ID" value="KAJ8901412.1"/>
    <property type="molecule type" value="Genomic_DNA"/>
</dbReference>
<keyword evidence="4" id="KW-0067">ATP-binding</keyword>
<dbReference type="GO" id="GO:0004856">
    <property type="term" value="F:D-xylulokinase activity"/>
    <property type="evidence" value="ECO:0007669"/>
    <property type="project" value="UniProtKB-UniRule"/>
</dbReference>
<organism evidence="7 8">
    <name type="scientific">Rhodosorus marinus</name>
    <dbReference type="NCBI Taxonomy" id="101924"/>
    <lineage>
        <taxon>Eukaryota</taxon>
        <taxon>Rhodophyta</taxon>
        <taxon>Stylonematophyceae</taxon>
        <taxon>Stylonematales</taxon>
        <taxon>Stylonemataceae</taxon>
        <taxon>Rhodosorus</taxon>
    </lineage>
</organism>
<keyword evidence="8" id="KW-1185">Reference proteome</keyword>
<dbReference type="SUPFAM" id="SSF53067">
    <property type="entry name" value="Actin-like ATPase domain"/>
    <property type="match status" value="2"/>
</dbReference>
<dbReference type="GO" id="GO:0005829">
    <property type="term" value="C:cytosol"/>
    <property type="evidence" value="ECO:0007669"/>
    <property type="project" value="TreeGrafter"/>
</dbReference>
<keyword evidence="2 4" id="KW-0808">Transferase</keyword>
<keyword evidence="4" id="KW-0547">Nucleotide-binding</keyword>
<evidence type="ECO:0000256" key="3">
    <source>
        <dbReference type="ARBA" id="ARBA00022777"/>
    </source>
</evidence>
<sequence length="541" mass="58031">MLFLGLDLSSQGLKAIVLEDDLSVKSEFSVNFDGDLPEYGTRGGALFGENGSAFSPTIMFVEAVDKLLHGLVAIGVNLAEVGALSASGQQHGSVYWASGSAEKLKQLNPELELVPQLGNGFSVKQSPIWMDASTAKYCAALEAAAGGAANLASETGSKAFRRFTASQIWKIKDKDPATFAATQRISLISAFIVSVFLQKFAPEDSSDASGTNLIDLRSDPPQWSTKMLDIVSPKLREKLCSAPVDSFALLGNIGEYFQRRYGFSGSCRVVAAAGDNPCSAAGMLMREDADLCVSLGTSDTAFMLSSTATPRADVGSIYRNPLKRLSYMPMVVYTNGSLTRESARDYDGKARSWTEFEDLIKSVPKGNNGIVGFYLPRPEIAPETNGDVSRYFNECGNSVEDSEISLGTRCRAALEMRALAIRYHTTCLGMSKPVRIVATGGGSSSPSMIQILADVLQCPVYVSPTVNSAGLGAAYRAFHAVQCEAADGGFVDFSASISSKKDVESDRVLEASPDSHSKATYDNLYTNYIRCEKLVLEDQRA</sequence>
<dbReference type="EC" id="2.7.1.17" evidence="4"/>
<protein>
    <recommendedName>
        <fullName evidence="4">Xylulose kinase</fullName>
        <ecNumber evidence="4">2.7.1.17</ecNumber>
    </recommendedName>
</protein>
<evidence type="ECO:0000256" key="2">
    <source>
        <dbReference type="ARBA" id="ARBA00022679"/>
    </source>
</evidence>
<dbReference type="PIRSF" id="PIRSF000538">
    <property type="entry name" value="GlpK"/>
    <property type="match status" value="1"/>
</dbReference>
<dbReference type="Pfam" id="PF02782">
    <property type="entry name" value="FGGY_C"/>
    <property type="match status" value="1"/>
</dbReference>
<reference evidence="7 8" key="1">
    <citation type="journal article" date="2023" name="Nat. Commun.">
        <title>Origin of minicircular mitochondrial genomes in red algae.</title>
        <authorList>
            <person name="Lee Y."/>
            <person name="Cho C.H."/>
            <person name="Lee Y.M."/>
            <person name="Park S.I."/>
            <person name="Yang J.H."/>
            <person name="West J.A."/>
            <person name="Bhattacharya D."/>
            <person name="Yoon H.S."/>
        </authorList>
    </citation>
    <scope>NUCLEOTIDE SEQUENCE [LARGE SCALE GENOMIC DNA]</scope>
    <source>
        <strain evidence="7 8">CCMP1338</strain>
        <tissue evidence="7">Whole cell</tissue>
    </source>
</reference>
<evidence type="ECO:0000313" key="8">
    <source>
        <dbReference type="Proteomes" id="UP001157974"/>
    </source>
</evidence>
<dbReference type="GO" id="GO:0005997">
    <property type="term" value="P:xylulose metabolic process"/>
    <property type="evidence" value="ECO:0007669"/>
    <property type="project" value="TreeGrafter"/>
</dbReference>
<name>A0AAV8UJ83_9RHOD</name>
<dbReference type="InterPro" id="IPR018485">
    <property type="entry name" value="FGGY_C"/>
</dbReference>
<accession>A0AAV8UJ83</accession>
<dbReference type="AlphaFoldDB" id="A0AAV8UJ83"/>
<evidence type="ECO:0000259" key="5">
    <source>
        <dbReference type="Pfam" id="PF00370"/>
    </source>
</evidence>
<dbReference type="InterPro" id="IPR042024">
    <property type="entry name" value="D-XK_euk"/>
</dbReference>
<evidence type="ECO:0000259" key="6">
    <source>
        <dbReference type="Pfam" id="PF02782"/>
    </source>
</evidence>
<comment type="catalytic activity">
    <reaction evidence="4">
        <text>D-xylulose + ATP = D-xylulose 5-phosphate + ADP + H(+)</text>
        <dbReference type="Rhea" id="RHEA:10964"/>
        <dbReference type="ChEBI" id="CHEBI:15378"/>
        <dbReference type="ChEBI" id="CHEBI:17140"/>
        <dbReference type="ChEBI" id="CHEBI:30616"/>
        <dbReference type="ChEBI" id="CHEBI:57737"/>
        <dbReference type="ChEBI" id="CHEBI:456216"/>
        <dbReference type="EC" id="2.7.1.17"/>
    </reaction>
</comment>
<gene>
    <name evidence="7" type="ORF">NDN08_007258</name>
</gene>
<dbReference type="Gene3D" id="3.30.420.40">
    <property type="match status" value="2"/>
</dbReference>
<evidence type="ECO:0000313" key="7">
    <source>
        <dbReference type="EMBL" id="KAJ8901412.1"/>
    </source>
</evidence>
<feature type="domain" description="Carbohydrate kinase FGGY C-terminal" evidence="6">
    <location>
        <begin position="293"/>
        <end position="480"/>
    </location>
</feature>
<keyword evidence="3 4" id="KW-0418">Kinase</keyword>
<dbReference type="InterPro" id="IPR018484">
    <property type="entry name" value="FGGY_N"/>
</dbReference>
<dbReference type="CDD" id="cd07776">
    <property type="entry name" value="ASKHA_NBD_FGGY_SpXK-like"/>
    <property type="match status" value="1"/>
</dbReference>
<comment type="similarity">
    <text evidence="1 4">Belongs to the FGGY kinase family.</text>
</comment>
<keyword evidence="4" id="KW-0859">Xylose metabolism</keyword>
<evidence type="ECO:0000256" key="1">
    <source>
        <dbReference type="ARBA" id="ARBA00009156"/>
    </source>
</evidence>